<keyword evidence="2" id="KW-0808">Transferase</keyword>
<dbReference type="Pfam" id="PF00891">
    <property type="entry name" value="Methyltransf_2"/>
    <property type="match status" value="1"/>
</dbReference>
<feature type="domain" description="O-methyltransferase C-terminal" evidence="5">
    <location>
        <begin position="229"/>
        <end position="370"/>
    </location>
</feature>
<dbReference type="EMBL" id="JAUEDM010000008">
    <property type="protein sequence ID" value="KAK3312665.1"/>
    <property type="molecule type" value="Genomic_DNA"/>
</dbReference>
<dbReference type="InterPro" id="IPR036388">
    <property type="entry name" value="WH-like_DNA-bd_sf"/>
</dbReference>
<reference evidence="6" key="2">
    <citation type="submission" date="2023-06" db="EMBL/GenBank/DDBJ databases">
        <authorList>
            <consortium name="Lawrence Berkeley National Laboratory"/>
            <person name="Haridas S."/>
            <person name="Hensen N."/>
            <person name="Bonometti L."/>
            <person name="Westerberg I."/>
            <person name="Brannstrom I.O."/>
            <person name="Guillou S."/>
            <person name="Cros-Aarteil S."/>
            <person name="Calhoun S."/>
            <person name="Kuo A."/>
            <person name="Mondo S."/>
            <person name="Pangilinan J."/>
            <person name="Riley R."/>
            <person name="Labutti K."/>
            <person name="Andreopoulos B."/>
            <person name="Lipzen A."/>
            <person name="Chen C."/>
            <person name="Yanf M."/>
            <person name="Daum C."/>
            <person name="Ng V."/>
            <person name="Clum A."/>
            <person name="Steindorff A."/>
            <person name="Ohm R."/>
            <person name="Martin F."/>
            <person name="Silar P."/>
            <person name="Natvig D."/>
            <person name="Lalanne C."/>
            <person name="Gautier V."/>
            <person name="Ament-Velasquez S.L."/>
            <person name="Kruys A."/>
            <person name="Hutchinson M.I."/>
            <person name="Powell A.J."/>
            <person name="Barry K."/>
            <person name="Miller A.N."/>
            <person name="Grigoriev I.V."/>
            <person name="Debuchy R."/>
            <person name="Gladieux P."/>
            <person name="Thoren M.H."/>
            <person name="Johannesson H."/>
        </authorList>
    </citation>
    <scope>NUCLEOTIDE SEQUENCE</scope>
    <source>
        <strain evidence="6">CBS 118394</strain>
    </source>
</reference>
<evidence type="ECO:0000256" key="3">
    <source>
        <dbReference type="ARBA" id="ARBA00022691"/>
    </source>
</evidence>
<accession>A0AAE0LYT3</accession>
<dbReference type="Gene3D" id="3.40.50.150">
    <property type="entry name" value="Vaccinia Virus protein VP39"/>
    <property type="match status" value="1"/>
</dbReference>
<keyword evidence="3" id="KW-0949">S-adenosyl-L-methionine</keyword>
<feature type="active site" description="Proton acceptor" evidence="4">
    <location>
        <position position="301"/>
    </location>
</feature>
<evidence type="ECO:0000256" key="4">
    <source>
        <dbReference type="PIRSR" id="PIRSR005739-1"/>
    </source>
</evidence>
<dbReference type="PROSITE" id="PS51683">
    <property type="entry name" value="SAM_OMT_II"/>
    <property type="match status" value="1"/>
</dbReference>
<dbReference type="GO" id="GO:0032259">
    <property type="term" value="P:methylation"/>
    <property type="evidence" value="ECO:0007669"/>
    <property type="project" value="UniProtKB-KW"/>
</dbReference>
<proteinExistence type="predicted"/>
<name>A0AAE0LYT3_9PEZI</name>
<protein>
    <submittedName>
        <fullName evidence="6">S-adenosyl-L-methionine-dependent methyltransferase</fullName>
    </submittedName>
</protein>
<evidence type="ECO:0000313" key="6">
    <source>
        <dbReference type="EMBL" id="KAK3312665.1"/>
    </source>
</evidence>
<keyword evidence="1 6" id="KW-0489">Methyltransferase</keyword>
<evidence type="ECO:0000259" key="5">
    <source>
        <dbReference type="Pfam" id="PF00891"/>
    </source>
</evidence>
<dbReference type="PANTHER" id="PTHR43712:SF2">
    <property type="entry name" value="O-METHYLTRANSFERASE CICE"/>
    <property type="match status" value="1"/>
</dbReference>
<dbReference type="InterPro" id="IPR016461">
    <property type="entry name" value="COMT-like"/>
</dbReference>
<dbReference type="PIRSF" id="PIRSF005739">
    <property type="entry name" value="O-mtase"/>
    <property type="match status" value="1"/>
</dbReference>
<comment type="caution">
    <text evidence="6">The sequence shown here is derived from an EMBL/GenBank/DDBJ whole genome shotgun (WGS) entry which is preliminary data.</text>
</comment>
<reference evidence="6" key="1">
    <citation type="journal article" date="2023" name="Mol. Phylogenet. Evol.">
        <title>Genome-scale phylogeny and comparative genomics of the fungal order Sordariales.</title>
        <authorList>
            <person name="Hensen N."/>
            <person name="Bonometti L."/>
            <person name="Westerberg I."/>
            <person name="Brannstrom I.O."/>
            <person name="Guillou S."/>
            <person name="Cros-Aarteil S."/>
            <person name="Calhoun S."/>
            <person name="Haridas S."/>
            <person name="Kuo A."/>
            <person name="Mondo S."/>
            <person name="Pangilinan J."/>
            <person name="Riley R."/>
            <person name="LaButti K."/>
            <person name="Andreopoulos B."/>
            <person name="Lipzen A."/>
            <person name="Chen C."/>
            <person name="Yan M."/>
            <person name="Daum C."/>
            <person name="Ng V."/>
            <person name="Clum A."/>
            <person name="Steindorff A."/>
            <person name="Ohm R.A."/>
            <person name="Martin F."/>
            <person name="Silar P."/>
            <person name="Natvig D.O."/>
            <person name="Lalanne C."/>
            <person name="Gautier V."/>
            <person name="Ament-Velasquez S.L."/>
            <person name="Kruys A."/>
            <person name="Hutchinson M.I."/>
            <person name="Powell A.J."/>
            <person name="Barry K."/>
            <person name="Miller A.N."/>
            <person name="Grigoriev I.V."/>
            <person name="Debuchy R."/>
            <person name="Gladieux P."/>
            <person name="Hiltunen Thoren M."/>
            <person name="Johannesson H."/>
        </authorList>
    </citation>
    <scope>NUCLEOTIDE SEQUENCE</scope>
    <source>
        <strain evidence="6">CBS 118394</strain>
    </source>
</reference>
<dbReference type="PANTHER" id="PTHR43712">
    <property type="entry name" value="PUTATIVE (AFU_ORTHOLOGUE AFUA_4G14580)-RELATED"/>
    <property type="match status" value="1"/>
</dbReference>
<dbReference type="InterPro" id="IPR036390">
    <property type="entry name" value="WH_DNA-bd_sf"/>
</dbReference>
<evidence type="ECO:0000256" key="2">
    <source>
        <dbReference type="ARBA" id="ARBA00022679"/>
    </source>
</evidence>
<sequence>MESPLSADDISLLTTYLTDPSHNPKDEETRERIILACETAITSLRTPIETARKHAFLSLDHAVTRTAVSLNIFALLTTSPDGHPTTNGLASSTTPPCHPTLLRRLLRYLASPLRLVVEQGPDEWSISSTGQILASDSFSAGCKMYFDTCGPAFRALPGWVASSPQSGTPFQAAGEKDFFTWLHRDAASLQDFHDWMNTLAKHQFAAQETIDFREWISTADVLAGNEGVAFVDVGGGSGGQCLALRKKMGQSGRIVNQDREEVVREAKTSLGEVGIEVMAHDFFEEQPIRGSQIYHFRQILHDWPDDDCVRILKRTREAMDFTSTLLIDEVVMPDCGAHWMVTQRDLTMLALFNAGERTEQEWRTLIGQAGLVLEEIRPYDARMAACVLVAKVAKPNRAG</sequence>
<dbReference type="InterPro" id="IPR029063">
    <property type="entry name" value="SAM-dependent_MTases_sf"/>
</dbReference>
<dbReference type="SUPFAM" id="SSF46785">
    <property type="entry name" value="Winged helix' DNA-binding domain"/>
    <property type="match status" value="1"/>
</dbReference>
<dbReference type="InterPro" id="IPR001077">
    <property type="entry name" value="COMT_C"/>
</dbReference>
<organism evidence="6 7">
    <name type="scientific">Apodospora peruviana</name>
    <dbReference type="NCBI Taxonomy" id="516989"/>
    <lineage>
        <taxon>Eukaryota</taxon>
        <taxon>Fungi</taxon>
        <taxon>Dikarya</taxon>
        <taxon>Ascomycota</taxon>
        <taxon>Pezizomycotina</taxon>
        <taxon>Sordariomycetes</taxon>
        <taxon>Sordariomycetidae</taxon>
        <taxon>Sordariales</taxon>
        <taxon>Lasiosphaeriaceae</taxon>
        <taxon>Apodospora</taxon>
    </lineage>
</organism>
<dbReference type="Gene3D" id="1.10.10.10">
    <property type="entry name" value="Winged helix-like DNA-binding domain superfamily/Winged helix DNA-binding domain"/>
    <property type="match status" value="1"/>
</dbReference>
<evidence type="ECO:0000256" key="1">
    <source>
        <dbReference type="ARBA" id="ARBA00022603"/>
    </source>
</evidence>
<keyword evidence="7" id="KW-1185">Reference proteome</keyword>
<dbReference type="SUPFAM" id="SSF53335">
    <property type="entry name" value="S-adenosyl-L-methionine-dependent methyltransferases"/>
    <property type="match status" value="1"/>
</dbReference>
<dbReference type="GO" id="GO:0008171">
    <property type="term" value="F:O-methyltransferase activity"/>
    <property type="evidence" value="ECO:0007669"/>
    <property type="project" value="InterPro"/>
</dbReference>
<gene>
    <name evidence="6" type="ORF">B0H66DRAFT_378661</name>
</gene>
<dbReference type="Proteomes" id="UP001283341">
    <property type="component" value="Unassembled WGS sequence"/>
</dbReference>
<evidence type="ECO:0000313" key="7">
    <source>
        <dbReference type="Proteomes" id="UP001283341"/>
    </source>
</evidence>
<dbReference type="AlphaFoldDB" id="A0AAE0LYT3"/>